<keyword evidence="2" id="KW-1185">Reference proteome</keyword>
<protein>
    <submittedName>
        <fullName evidence="1">Uncharacterized protein</fullName>
    </submittedName>
</protein>
<dbReference type="AlphaFoldDB" id="A0A1Y6CYU4"/>
<evidence type="ECO:0000313" key="2">
    <source>
        <dbReference type="Proteomes" id="UP000192923"/>
    </source>
</evidence>
<dbReference type="InterPro" id="IPR036969">
    <property type="entry name" value="Citrate_synthase_sf"/>
</dbReference>
<dbReference type="GO" id="GO:0046912">
    <property type="term" value="F:acyltransferase activity, acyl groups converted into alkyl on transfer"/>
    <property type="evidence" value="ECO:0007669"/>
    <property type="project" value="InterPro"/>
</dbReference>
<dbReference type="RefSeq" id="WP_085213859.1">
    <property type="nucleotide sequence ID" value="NZ_FXAM01000001.1"/>
</dbReference>
<dbReference type="STRING" id="1760988.SAMN02949497_2912"/>
<reference evidence="1 2" key="1">
    <citation type="submission" date="2016-12" db="EMBL/GenBank/DDBJ databases">
        <authorList>
            <person name="Song W.-J."/>
            <person name="Kurnit D.M."/>
        </authorList>
    </citation>
    <scope>NUCLEOTIDE SEQUENCE [LARGE SCALE GENOMIC DNA]</scope>
    <source>
        <strain evidence="1 2">175</strain>
    </source>
</reference>
<proteinExistence type="predicted"/>
<dbReference type="Proteomes" id="UP000192923">
    <property type="component" value="Unassembled WGS sequence"/>
</dbReference>
<sequence>MDGPERLRQSEDHWITDMGAFLPAEGRVVFRGEDLHRDCKDMPWMGLLLYGITGRRFGADQIKLFEGLWTVGTSYPDPRIWNNRVAALAGTAHSTAALAIAGANAVSEATLYGHRPFLGAIDLLLSAKAALDGGGDIEEFINTRRAGGDRILFGYGRPIRNTDERIKPMLALLGDLGFPIGPHVAIAFQIEAILLRDKAISMNAAALLAAICADQGLSRREFHHFMILSFSAGMFPCYAEAANRPGNTFFPLRCDRIGFFGKSNRTWE</sequence>
<dbReference type="SUPFAM" id="SSF48256">
    <property type="entry name" value="Citrate synthase"/>
    <property type="match status" value="1"/>
</dbReference>
<name>A0A1Y6CYU4_9GAMM</name>
<organism evidence="1 2">
    <name type="scientific">Methylomagnum ishizawai</name>
    <dbReference type="NCBI Taxonomy" id="1760988"/>
    <lineage>
        <taxon>Bacteria</taxon>
        <taxon>Pseudomonadati</taxon>
        <taxon>Pseudomonadota</taxon>
        <taxon>Gammaproteobacteria</taxon>
        <taxon>Methylococcales</taxon>
        <taxon>Methylococcaceae</taxon>
        <taxon>Methylomagnum</taxon>
    </lineage>
</organism>
<accession>A0A1Y6CYU4</accession>
<dbReference type="EMBL" id="FXAM01000001">
    <property type="protein sequence ID" value="SMF95547.1"/>
    <property type="molecule type" value="Genomic_DNA"/>
</dbReference>
<gene>
    <name evidence="1" type="ORF">SAMN02949497_2912</name>
</gene>
<evidence type="ECO:0000313" key="1">
    <source>
        <dbReference type="EMBL" id="SMF95547.1"/>
    </source>
</evidence>
<dbReference type="OrthoDB" id="5405293at2"/>